<organism evidence="2 3">
    <name type="scientific">Alteromonas australica</name>
    <dbReference type="NCBI Taxonomy" id="589873"/>
    <lineage>
        <taxon>Bacteria</taxon>
        <taxon>Pseudomonadati</taxon>
        <taxon>Pseudomonadota</taxon>
        <taxon>Gammaproteobacteria</taxon>
        <taxon>Alteromonadales</taxon>
        <taxon>Alteromonadaceae</taxon>
        <taxon>Alteromonas/Salinimonas group</taxon>
        <taxon>Alteromonas</taxon>
    </lineage>
</organism>
<gene>
    <name evidence="2" type="ORF">DCW74_17350</name>
</gene>
<dbReference type="AlphaFoldDB" id="A0A350P866"/>
<accession>A0A350P866</accession>
<reference evidence="2 3" key="1">
    <citation type="journal article" date="2018" name="Nat. Biotechnol.">
        <title>A standardized bacterial taxonomy based on genome phylogeny substantially revises the tree of life.</title>
        <authorList>
            <person name="Parks D.H."/>
            <person name="Chuvochina M."/>
            <person name="Waite D.W."/>
            <person name="Rinke C."/>
            <person name="Skarshewski A."/>
            <person name="Chaumeil P.A."/>
            <person name="Hugenholtz P."/>
        </authorList>
    </citation>
    <scope>NUCLEOTIDE SEQUENCE [LARGE SCALE GENOMIC DNA]</scope>
    <source>
        <strain evidence="2">UBA11978</strain>
    </source>
</reference>
<sequence length="101" mass="12046">MKHIIFSLFTALLLTTPALSQKRQGPVSKAPPAYEMIKEWRKAFSDLKNKVERMQREITMLKKQLEQKRKPNINSRRGNRRIRVTPQPQRKKLPAAKRRRR</sequence>
<feature type="region of interest" description="Disordered" evidence="1">
    <location>
        <begin position="62"/>
        <end position="101"/>
    </location>
</feature>
<evidence type="ECO:0000313" key="3">
    <source>
        <dbReference type="Proteomes" id="UP000263517"/>
    </source>
</evidence>
<dbReference type="Proteomes" id="UP000263517">
    <property type="component" value="Unassembled WGS sequence"/>
</dbReference>
<dbReference type="EMBL" id="DNAN01000606">
    <property type="protein sequence ID" value="HAW77483.1"/>
    <property type="molecule type" value="Genomic_DNA"/>
</dbReference>
<comment type="caution">
    <text evidence="2">The sequence shown here is derived from an EMBL/GenBank/DDBJ whole genome shotgun (WGS) entry which is preliminary data.</text>
</comment>
<proteinExistence type="predicted"/>
<feature type="compositionally biased region" description="Basic residues" evidence="1">
    <location>
        <begin position="77"/>
        <end position="101"/>
    </location>
</feature>
<evidence type="ECO:0000256" key="1">
    <source>
        <dbReference type="SAM" id="MobiDB-lite"/>
    </source>
</evidence>
<name>A0A350P866_9ALTE</name>
<evidence type="ECO:0000313" key="2">
    <source>
        <dbReference type="EMBL" id="HAW77483.1"/>
    </source>
</evidence>
<protein>
    <submittedName>
        <fullName evidence="2">Uncharacterized protein</fullName>
    </submittedName>
</protein>